<dbReference type="Gene3D" id="1.20.940.10">
    <property type="entry name" value="Functional domain of the splicing factor Prp18"/>
    <property type="match status" value="1"/>
</dbReference>
<dbReference type="Proteomes" id="UP000663842">
    <property type="component" value="Unassembled WGS sequence"/>
</dbReference>
<gene>
    <name evidence="3" type="ORF">OVN521_LOCUS14977</name>
    <name evidence="4" type="ORF">UXM345_LOCUS19224</name>
</gene>
<organism evidence="3 5">
    <name type="scientific">Rotaria magnacalcarata</name>
    <dbReference type="NCBI Taxonomy" id="392030"/>
    <lineage>
        <taxon>Eukaryota</taxon>
        <taxon>Metazoa</taxon>
        <taxon>Spiralia</taxon>
        <taxon>Gnathifera</taxon>
        <taxon>Rotifera</taxon>
        <taxon>Eurotatoria</taxon>
        <taxon>Bdelloidea</taxon>
        <taxon>Philodinida</taxon>
        <taxon>Philodinidae</taxon>
        <taxon>Rotaria</taxon>
    </lineage>
</organism>
<dbReference type="GO" id="GO:0003713">
    <property type="term" value="F:transcription coactivator activity"/>
    <property type="evidence" value="ECO:0007669"/>
    <property type="project" value="InterPro"/>
</dbReference>
<sequence>MSLFRFLSSKVGTGSGSVAGAHTVANTSSHGTVTGGHGHDSHAAPWEGVNLWRTPFKGDTDTVTQVKRTKGVLDRYVENRVRRIQEMQLFALRNKTAPTWVMMPKDKIFLAAQGIIVVYVLYQVSTSIYNHLKAKDRLKLIKLFYKDNMNLPNKSSTLDGWNDPPANLALSDTMSTRRALLNKRVPYTNQDLTPTNNLSNTLTAPPICSASTVPIPIVFDKDASSKNDLLTIEEVNEVFKKKFKQLEESSNIENKILEDISKKVQVMNDEWSQEKFSSNTKQILSNIFRELDSDHIQQAFDMHVILVRNASSEVVRFIVGIKRLIQELQRLSN</sequence>
<dbReference type="Pfam" id="PF07304">
    <property type="entry name" value="SRA1"/>
    <property type="match status" value="1"/>
</dbReference>
<dbReference type="PANTHER" id="PTHR18834:SF2">
    <property type="entry name" value="STEROID RECEPTOR RNA ACTIVATOR 1"/>
    <property type="match status" value="1"/>
</dbReference>
<dbReference type="InterPro" id="IPR040243">
    <property type="entry name" value="Steroid_recept_RNA_1"/>
</dbReference>
<dbReference type="EMBL" id="CAJOBF010002699">
    <property type="protein sequence ID" value="CAF4051033.1"/>
    <property type="molecule type" value="Genomic_DNA"/>
</dbReference>
<accession>A0A819NQ34</accession>
<evidence type="ECO:0000313" key="4">
    <source>
        <dbReference type="EMBL" id="CAF4051033.1"/>
    </source>
</evidence>
<dbReference type="GO" id="GO:0006357">
    <property type="term" value="P:regulation of transcription by RNA polymerase II"/>
    <property type="evidence" value="ECO:0007669"/>
    <property type="project" value="InterPro"/>
</dbReference>
<evidence type="ECO:0000259" key="2">
    <source>
        <dbReference type="Pfam" id="PF07304"/>
    </source>
</evidence>
<feature type="region of interest" description="Disordered" evidence="1">
    <location>
        <begin position="12"/>
        <end position="39"/>
    </location>
</feature>
<dbReference type="Proteomes" id="UP000663866">
    <property type="component" value="Unassembled WGS sequence"/>
</dbReference>
<dbReference type="GO" id="GO:0005634">
    <property type="term" value="C:nucleus"/>
    <property type="evidence" value="ECO:0007669"/>
    <property type="project" value="TreeGrafter"/>
</dbReference>
<name>A0A819NQ34_9BILA</name>
<reference evidence="3" key="1">
    <citation type="submission" date="2021-02" db="EMBL/GenBank/DDBJ databases">
        <authorList>
            <person name="Nowell W R."/>
        </authorList>
    </citation>
    <scope>NUCLEOTIDE SEQUENCE</scope>
</reference>
<comment type="caution">
    <text evidence="3">The sequence shown here is derived from an EMBL/GenBank/DDBJ whole genome shotgun (WGS) entry which is preliminary data.</text>
</comment>
<dbReference type="PANTHER" id="PTHR18834">
    <property type="entry name" value="STEROID RECEPTOR RNA ACTIVATOR 1"/>
    <property type="match status" value="1"/>
</dbReference>
<proteinExistence type="predicted"/>
<keyword evidence="5" id="KW-1185">Reference proteome</keyword>
<feature type="domain" description="SRA1/Sec31" evidence="2">
    <location>
        <begin position="203"/>
        <end position="332"/>
    </location>
</feature>
<evidence type="ECO:0000313" key="3">
    <source>
        <dbReference type="EMBL" id="CAF3999839.1"/>
    </source>
</evidence>
<dbReference type="EMBL" id="CAJOBG010002335">
    <property type="protein sequence ID" value="CAF3999839.1"/>
    <property type="molecule type" value="Genomic_DNA"/>
</dbReference>
<protein>
    <recommendedName>
        <fullName evidence="2">SRA1/Sec31 domain-containing protein</fullName>
    </recommendedName>
</protein>
<dbReference type="InterPro" id="IPR009917">
    <property type="entry name" value="SRA1/Sec31"/>
</dbReference>
<evidence type="ECO:0000313" key="5">
    <source>
        <dbReference type="Proteomes" id="UP000663866"/>
    </source>
</evidence>
<dbReference type="AlphaFoldDB" id="A0A819NQ34"/>
<evidence type="ECO:0000256" key="1">
    <source>
        <dbReference type="SAM" id="MobiDB-lite"/>
    </source>
</evidence>